<gene>
    <name evidence="2" type="ordered locus">Hoch_4997</name>
</gene>
<dbReference type="STRING" id="502025.Hoch_4997"/>
<keyword evidence="1" id="KW-1133">Transmembrane helix</keyword>
<proteinExistence type="predicted"/>
<protein>
    <submittedName>
        <fullName evidence="2">Uncharacterized protein</fullName>
    </submittedName>
</protein>
<organism evidence="2 3">
    <name type="scientific">Haliangium ochraceum (strain DSM 14365 / JCM 11303 / SMP-2)</name>
    <dbReference type="NCBI Taxonomy" id="502025"/>
    <lineage>
        <taxon>Bacteria</taxon>
        <taxon>Pseudomonadati</taxon>
        <taxon>Myxococcota</taxon>
        <taxon>Polyangia</taxon>
        <taxon>Haliangiales</taxon>
        <taxon>Kofleriaceae</taxon>
        <taxon>Haliangium</taxon>
    </lineage>
</organism>
<accession>D0LVC5</accession>
<keyword evidence="1" id="KW-0472">Membrane</keyword>
<feature type="transmembrane region" description="Helical" evidence="1">
    <location>
        <begin position="38"/>
        <end position="54"/>
    </location>
</feature>
<sequence>MANELMKRPTESGGMVPAVASAVVPGLGQLINSEKDKAIGVFGVFAGAGLLSWLLGWLPFIGWVPGAVLLFTWVYGIIDAHSTGKKK</sequence>
<dbReference type="RefSeq" id="WP_012830078.1">
    <property type="nucleotide sequence ID" value="NC_013440.1"/>
</dbReference>
<evidence type="ECO:0000313" key="3">
    <source>
        <dbReference type="Proteomes" id="UP000001880"/>
    </source>
</evidence>
<dbReference type="EMBL" id="CP001804">
    <property type="protein sequence ID" value="ACY17486.1"/>
    <property type="molecule type" value="Genomic_DNA"/>
</dbReference>
<dbReference type="Proteomes" id="UP000001880">
    <property type="component" value="Chromosome"/>
</dbReference>
<dbReference type="AlphaFoldDB" id="D0LVC5"/>
<evidence type="ECO:0000313" key="2">
    <source>
        <dbReference type="EMBL" id="ACY17486.1"/>
    </source>
</evidence>
<keyword evidence="3" id="KW-1185">Reference proteome</keyword>
<name>D0LVC5_HALO1</name>
<evidence type="ECO:0000256" key="1">
    <source>
        <dbReference type="SAM" id="Phobius"/>
    </source>
</evidence>
<dbReference type="HOGENOM" id="CLU_2479018_0_0_7"/>
<keyword evidence="1" id="KW-0812">Transmembrane</keyword>
<dbReference type="KEGG" id="hoh:Hoch_4997"/>
<feature type="transmembrane region" description="Helical" evidence="1">
    <location>
        <begin position="60"/>
        <end position="78"/>
    </location>
</feature>
<reference evidence="2 3" key="1">
    <citation type="journal article" date="2010" name="Stand. Genomic Sci.">
        <title>Complete genome sequence of Haliangium ochraceum type strain (SMP-2).</title>
        <authorList>
            <consortium name="US DOE Joint Genome Institute (JGI-PGF)"/>
            <person name="Ivanova N."/>
            <person name="Daum C."/>
            <person name="Lang E."/>
            <person name="Abt B."/>
            <person name="Kopitz M."/>
            <person name="Saunders E."/>
            <person name="Lapidus A."/>
            <person name="Lucas S."/>
            <person name="Glavina Del Rio T."/>
            <person name="Nolan M."/>
            <person name="Tice H."/>
            <person name="Copeland A."/>
            <person name="Cheng J.F."/>
            <person name="Chen F."/>
            <person name="Bruce D."/>
            <person name="Goodwin L."/>
            <person name="Pitluck S."/>
            <person name="Mavromatis K."/>
            <person name="Pati A."/>
            <person name="Mikhailova N."/>
            <person name="Chen A."/>
            <person name="Palaniappan K."/>
            <person name="Land M."/>
            <person name="Hauser L."/>
            <person name="Chang Y.J."/>
            <person name="Jeffries C.D."/>
            <person name="Detter J.C."/>
            <person name="Brettin T."/>
            <person name="Rohde M."/>
            <person name="Goker M."/>
            <person name="Bristow J."/>
            <person name="Markowitz V."/>
            <person name="Eisen J.A."/>
            <person name="Hugenholtz P."/>
            <person name="Kyrpides N.C."/>
            <person name="Klenk H.P."/>
        </authorList>
    </citation>
    <scope>NUCLEOTIDE SEQUENCE [LARGE SCALE GENOMIC DNA]</scope>
    <source>
        <strain evidence="3">DSM 14365 / CIP 107738 / JCM 11303 / AJ 13395 / SMP-2</strain>
    </source>
</reference>